<evidence type="ECO:0008006" key="3">
    <source>
        <dbReference type="Google" id="ProtNLM"/>
    </source>
</evidence>
<dbReference type="GeneID" id="43601256"/>
<dbReference type="Gene3D" id="3.30.710.10">
    <property type="entry name" value="Potassium Channel Kv1.1, Chain A"/>
    <property type="match status" value="1"/>
</dbReference>
<evidence type="ECO:0000313" key="2">
    <source>
        <dbReference type="Proteomes" id="UP000254866"/>
    </source>
</evidence>
<dbReference type="InterPro" id="IPR011333">
    <property type="entry name" value="SKP1/BTB/POZ_sf"/>
</dbReference>
<protein>
    <recommendedName>
        <fullName evidence="3">BTB domain-containing protein</fullName>
    </recommendedName>
</protein>
<reference evidence="1 2" key="1">
    <citation type="journal article" date="2018" name="IMA Fungus">
        <title>IMA Genome-F 9: Draft genome sequence of Annulohypoxylon stygium, Aspergillus mulundensis, Berkeleyomyces basicola (syn. Thielaviopsis basicola), Ceratocystis smalleyi, two Cercospora beticola strains, Coleophoma cylindrospora, Fusarium fracticaudum, Phialophora cf. hyalina, and Morchella septimelata.</title>
        <authorList>
            <person name="Wingfield B.D."/>
            <person name="Bills G.F."/>
            <person name="Dong Y."/>
            <person name="Huang W."/>
            <person name="Nel W.J."/>
            <person name="Swalarsk-Parry B.S."/>
            <person name="Vaghefi N."/>
            <person name="Wilken P.M."/>
            <person name="An Z."/>
            <person name="de Beer Z.W."/>
            <person name="De Vos L."/>
            <person name="Chen L."/>
            <person name="Duong T.A."/>
            <person name="Gao Y."/>
            <person name="Hammerbacher A."/>
            <person name="Kikkert J.R."/>
            <person name="Li Y."/>
            <person name="Li H."/>
            <person name="Li K."/>
            <person name="Li Q."/>
            <person name="Liu X."/>
            <person name="Ma X."/>
            <person name="Naidoo K."/>
            <person name="Pethybridge S.J."/>
            <person name="Sun J."/>
            <person name="Steenkamp E.T."/>
            <person name="van der Nest M.A."/>
            <person name="van Wyk S."/>
            <person name="Wingfield M.J."/>
            <person name="Xiong C."/>
            <person name="Yue Q."/>
            <person name="Zhang X."/>
        </authorList>
    </citation>
    <scope>NUCLEOTIDE SEQUENCE [LARGE SCALE GENOMIC DNA]</scope>
    <source>
        <strain evidence="1 2">BP 5553</strain>
    </source>
</reference>
<name>A0A370TE60_9HELO</name>
<dbReference type="EMBL" id="NPIC01000009">
    <property type="protein sequence ID" value="RDL32968.1"/>
    <property type="molecule type" value="Genomic_DNA"/>
</dbReference>
<comment type="caution">
    <text evidence="1">The sequence shown here is derived from an EMBL/GenBank/DDBJ whole genome shotgun (WGS) entry which is preliminary data.</text>
</comment>
<dbReference type="OrthoDB" id="2129688at2759"/>
<sequence length="334" mass="38078">MAAPPAKKLKMTAQMPIVFTRHGMKPDTLLKVFGLEFHVHSVVLKINSKFFHKFMDPDNGVVVVPPASSPFKYEWYTKIDDGDKDWCLSAQSELRDVDLSGFKGGRLEEESAFYNVICAIFGHPYSIKDATQLTKMTEIADYYICLQALSNSLSTALFNNPGLVKDIPNTACCMLEVAYKLRHEALFKECFIHVLGPWTKPQWRQLADQKLKDMATIADTKIKHKLLIVHSNIIQLHSDQKRYGGLAAQFAKISAKCRNVDGKVLQPLYFRELSQLQYDTQGIEITVSQILAPILENRLELDRSRLEAGEGIYEDFFLCAEVKNIPWDRSKKDW</sequence>
<organism evidence="1 2">
    <name type="scientific">Venustampulla echinocandica</name>
    <dbReference type="NCBI Taxonomy" id="2656787"/>
    <lineage>
        <taxon>Eukaryota</taxon>
        <taxon>Fungi</taxon>
        <taxon>Dikarya</taxon>
        <taxon>Ascomycota</taxon>
        <taxon>Pezizomycotina</taxon>
        <taxon>Leotiomycetes</taxon>
        <taxon>Helotiales</taxon>
        <taxon>Pleuroascaceae</taxon>
        <taxon>Venustampulla</taxon>
    </lineage>
</organism>
<proteinExistence type="predicted"/>
<keyword evidence="2" id="KW-1185">Reference proteome</keyword>
<dbReference type="RefSeq" id="XP_031866461.1">
    <property type="nucleotide sequence ID" value="XM_032017030.1"/>
</dbReference>
<dbReference type="AlphaFoldDB" id="A0A370TE60"/>
<dbReference type="Proteomes" id="UP000254866">
    <property type="component" value="Unassembled WGS sequence"/>
</dbReference>
<accession>A0A370TE60</accession>
<evidence type="ECO:0000313" key="1">
    <source>
        <dbReference type="EMBL" id="RDL32968.1"/>
    </source>
</evidence>
<gene>
    <name evidence="1" type="ORF">BP5553_08407</name>
</gene>